<proteinExistence type="predicted"/>
<protein>
    <submittedName>
        <fullName evidence="4">Mannosyl-3-phosphoglycerate phosphatase</fullName>
    </submittedName>
</protein>
<dbReference type="PANTHER" id="PTHR10000">
    <property type="entry name" value="PHOSPHOSERINE PHOSPHATASE"/>
    <property type="match status" value="1"/>
</dbReference>
<dbReference type="SFLD" id="SFLDS00003">
    <property type="entry name" value="Haloacid_Dehalogenase"/>
    <property type="match status" value="1"/>
</dbReference>
<name>A0ABQ3IX15_9GAMM</name>
<dbReference type="SFLD" id="SFLDG01140">
    <property type="entry name" value="C2.B:_Phosphomannomutase_and_P"/>
    <property type="match status" value="1"/>
</dbReference>
<dbReference type="NCBIfam" id="NF001218">
    <property type="entry name" value="PRK00192.1-5"/>
    <property type="match status" value="1"/>
</dbReference>
<evidence type="ECO:0000256" key="1">
    <source>
        <dbReference type="ARBA" id="ARBA00022723"/>
    </source>
</evidence>
<dbReference type="PANTHER" id="PTHR10000:SF8">
    <property type="entry name" value="HAD SUPERFAMILY HYDROLASE-LIKE, TYPE 3"/>
    <property type="match status" value="1"/>
</dbReference>
<dbReference type="RefSeq" id="WP_189378940.1">
    <property type="nucleotide sequence ID" value="NZ_BNAH01000012.1"/>
</dbReference>
<gene>
    <name evidence="4" type="ORF">GCM10011501_28680</name>
</gene>
<organism evidence="4 5">
    <name type="scientific">Thalassotalea profundi</name>
    <dbReference type="NCBI Taxonomy" id="2036687"/>
    <lineage>
        <taxon>Bacteria</taxon>
        <taxon>Pseudomonadati</taxon>
        <taxon>Pseudomonadota</taxon>
        <taxon>Gammaproteobacteria</taxon>
        <taxon>Alteromonadales</taxon>
        <taxon>Colwelliaceae</taxon>
        <taxon>Thalassotalea</taxon>
    </lineage>
</organism>
<dbReference type="SFLD" id="SFLDG01142">
    <property type="entry name" value="C2.B.2:_Mannosyl-3-phosphoglyc"/>
    <property type="match status" value="1"/>
</dbReference>
<dbReference type="NCBIfam" id="TIGR01486">
    <property type="entry name" value="HAD-SF-IIB-MPGP"/>
    <property type="match status" value="1"/>
</dbReference>
<evidence type="ECO:0000313" key="5">
    <source>
        <dbReference type="Proteomes" id="UP000626370"/>
    </source>
</evidence>
<dbReference type="InterPro" id="IPR023214">
    <property type="entry name" value="HAD_sf"/>
</dbReference>
<keyword evidence="1" id="KW-0479">Metal-binding</keyword>
<dbReference type="InterPro" id="IPR006379">
    <property type="entry name" value="HAD-SF_hydro_IIB"/>
</dbReference>
<dbReference type="SUPFAM" id="SSF56784">
    <property type="entry name" value="HAD-like"/>
    <property type="match status" value="1"/>
</dbReference>
<sequence length="278" mass="30934">MPERVLIFTDLDGTLLDHYTYKADAALSTLAQLAAVDIPVILNTSKTKAELTAITKELAITTPFIVENGAAVFIPISTFAQQPEDTVQIDNYWVKSFCLPRQHWLDLLTEHCQAFHKNYKGFSQLTVEQLIELTGLTQKKAEQAKQRLFGEPLHWQGSDSEKEDFIQLLCDLGANVLQGGRFLHVSGYSDKGQAMIWLASLYRDFYNDNEVVTIALGDGDNDIAMLEAANIAIQVRSPVNDFPVLKRQVSTIKTQGYGPQGWAESLQQLLSSKLTKGA</sequence>
<dbReference type="NCBIfam" id="TIGR01484">
    <property type="entry name" value="HAD-SF-IIB"/>
    <property type="match status" value="1"/>
</dbReference>
<dbReference type="Gene3D" id="3.30.980.20">
    <property type="entry name" value="Putative mannosyl-3-phosphoglycerate phosphatase, domain 2"/>
    <property type="match status" value="1"/>
</dbReference>
<evidence type="ECO:0000256" key="2">
    <source>
        <dbReference type="ARBA" id="ARBA00022801"/>
    </source>
</evidence>
<evidence type="ECO:0000256" key="3">
    <source>
        <dbReference type="ARBA" id="ARBA00022842"/>
    </source>
</evidence>
<dbReference type="InterPro" id="IPR036412">
    <property type="entry name" value="HAD-like_sf"/>
</dbReference>
<dbReference type="Gene3D" id="3.40.50.1000">
    <property type="entry name" value="HAD superfamily/HAD-like"/>
    <property type="match status" value="1"/>
</dbReference>
<dbReference type="Pfam" id="PF08282">
    <property type="entry name" value="Hydrolase_3"/>
    <property type="match status" value="1"/>
</dbReference>
<keyword evidence="3" id="KW-0460">Magnesium</keyword>
<keyword evidence="5" id="KW-1185">Reference proteome</keyword>
<accession>A0ABQ3IX15</accession>
<reference evidence="5" key="1">
    <citation type="journal article" date="2019" name="Int. J. Syst. Evol. Microbiol.">
        <title>The Global Catalogue of Microorganisms (GCM) 10K type strain sequencing project: providing services to taxonomists for standard genome sequencing and annotation.</title>
        <authorList>
            <consortium name="The Broad Institute Genomics Platform"/>
            <consortium name="The Broad Institute Genome Sequencing Center for Infectious Disease"/>
            <person name="Wu L."/>
            <person name="Ma J."/>
        </authorList>
    </citation>
    <scope>NUCLEOTIDE SEQUENCE [LARGE SCALE GENOMIC DNA]</scope>
    <source>
        <strain evidence="5">CGMCC 1.15922</strain>
    </source>
</reference>
<dbReference type="InterPro" id="IPR006381">
    <property type="entry name" value="HAD-SF-IIB-MPGP"/>
</dbReference>
<keyword evidence="2" id="KW-0378">Hydrolase</keyword>
<comment type="caution">
    <text evidence="4">The sequence shown here is derived from an EMBL/GenBank/DDBJ whole genome shotgun (WGS) entry which is preliminary data.</text>
</comment>
<evidence type="ECO:0000313" key="4">
    <source>
        <dbReference type="EMBL" id="GHE97383.1"/>
    </source>
</evidence>
<dbReference type="Proteomes" id="UP000626370">
    <property type="component" value="Unassembled WGS sequence"/>
</dbReference>
<dbReference type="EMBL" id="BNAH01000012">
    <property type="protein sequence ID" value="GHE97383.1"/>
    <property type="molecule type" value="Genomic_DNA"/>
</dbReference>